<dbReference type="Proteomes" id="UP000279600">
    <property type="component" value="Chromosome"/>
</dbReference>
<keyword evidence="7" id="KW-0418">Kinase</keyword>
<proteinExistence type="inferred from homology"/>
<dbReference type="GO" id="GO:0000156">
    <property type="term" value="F:phosphorelay response regulator activity"/>
    <property type="evidence" value="ECO:0007669"/>
    <property type="project" value="TreeGrafter"/>
</dbReference>
<comment type="catalytic activity">
    <reaction evidence="1">
        <text>ATP + protein L-histidine = ADP + protein N-phospho-L-histidine.</text>
        <dbReference type="EC" id="2.7.13.3"/>
    </reaction>
</comment>
<accession>A0A3S9MVV3</accession>
<dbReference type="PROSITE" id="PS50109">
    <property type="entry name" value="HIS_KIN"/>
    <property type="match status" value="1"/>
</dbReference>
<evidence type="ECO:0000256" key="10">
    <source>
        <dbReference type="SAM" id="MobiDB-lite"/>
    </source>
</evidence>
<dbReference type="Gene3D" id="1.10.287.130">
    <property type="match status" value="1"/>
</dbReference>
<dbReference type="AlphaFoldDB" id="A0A3S9MVV3"/>
<dbReference type="EMBL" id="CP034549">
    <property type="protein sequence ID" value="AZQ43259.1"/>
    <property type="molecule type" value="Genomic_DNA"/>
</dbReference>
<dbReference type="SUPFAM" id="SSF55781">
    <property type="entry name" value="GAF domain-like"/>
    <property type="match status" value="2"/>
</dbReference>
<comment type="similarity">
    <text evidence="2">In the N-terminal section; belongs to the phytochrome family.</text>
</comment>
<evidence type="ECO:0000256" key="8">
    <source>
        <dbReference type="ARBA" id="ARBA00022991"/>
    </source>
</evidence>
<dbReference type="PANTHER" id="PTHR42878:SF15">
    <property type="entry name" value="BACTERIOPHYTOCHROME"/>
    <property type="match status" value="1"/>
</dbReference>
<dbReference type="SUPFAM" id="SSF47384">
    <property type="entry name" value="Homodimeric domain of signal transducing histidine kinase"/>
    <property type="match status" value="1"/>
</dbReference>
<dbReference type="InterPro" id="IPR013515">
    <property type="entry name" value="Phytochrome_cen-reg"/>
</dbReference>
<dbReference type="InterPro" id="IPR001294">
    <property type="entry name" value="Phytochrome"/>
</dbReference>
<dbReference type="PANTHER" id="PTHR42878">
    <property type="entry name" value="TWO-COMPONENT HISTIDINE KINASE"/>
    <property type="match status" value="1"/>
</dbReference>
<dbReference type="InterPro" id="IPR003594">
    <property type="entry name" value="HATPase_dom"/>
</dbReference>
<dbReference type="GO" id="GO:0009881">
    <property type="term" value="F:photoreceptor activity"/>
    <property type="evidence" value="ECO:0007669"/>
    <property type="project" value="UniProtKB-KW"/>
</dbReference>
<dbReference type="GO" id="GO:0009584">
    <property type="term" value="P:detection of visible light"/>
    <property type="evidence" value="ECO:0007669"/>
    <property type="project" value="InterPro"/>
</dbReference>
<dbReference type="OrthoDB" id="9766459at2"/>
<sequence>MENNLTSYPEPTDITTCESEPIHLIPRTQHHGFLLVLDNKQEVIQVSQNIHEFLDINHADALGKRLEDLCDKATSERFNSWLIKKKDHVPFIFKSGDHQYTAIPHQVDALTLIDIEPETFDWDPIAFQQEMLDVLHNLHKTGTAQELTQSIADLVKDMLDYDRVMVYRFDDQWNGEIVAEAREPELKSWLGLHYPAGDIPANARKLFLEQGVRILSDLSRSYSDILPSINPVTGALLPTGKSHLRGSSPIHVEYLNNMKVDATLNCAIVHNGKLWGLIACHHYSPKFIGYHKRKSCQLLAEMVSNQITLKNSDVHIKNINKAAAVRSKLVKQMSKNWDIVAGLTSFQTTGKSLIPAHGFAVFYDQEYATIGTCPDRKVMQRLSNEIRKKIGKEEQYFETDCLSAVFPWTSKYGKDLSGILYFKISNKNDEALIWFKKEKLSQINWGGDPSKTDLDNESENRLSPRKSFEKYSQTVKCTSEPWEDHEKASAQALVSDVKNIIVTRYGEIKMLNKRLESLNQELESFSYSVSHDLRGPLRGIDGFAQILKEDYDDVLDEYGKDSLNTIINSASKMNSLMDDILSYSSMSQTTLIDDHIKLPQLCERILKENRYHVKYPDSRIIIDDQMPDLYGDASMIYQLFANLISNALKYSSKKENPVVEIGSKNDGEKEIYFVKDNGIGFDQEYATKIFGVFSRLFKDEYEGTGVGLAIVQRVVIKHGGEIWAQGTPNEGSVFKFYLGHGGIK</sequence>
<feature type="domain" description="Histidine kinase" evidence="12">
    <location>
        <begin position="528"/>
        <end position="742"/>
    </location>
</feature>
<dbReference type="RefSeq" id="WP_126445492.1">
    <property type="nucleotide sequence ID" value="NZ_CP034549.1"/>
</dbReference>
<evidence type="ECO:0000313" key="14">
    <source>
        <dbReference type="Proteomes" id="UP000279600"/>
    </source>
</evidence>
<dbReference type="Gene3D" id="3.30.450.270">
    <property type="match status" value="1"/>
</dbReference>
<evidence type="ECO:0000256" key="4">
    <source>
        <dbReference type="ARBA" id="ARBA00022543"/>
    </source>
</evidence>
<dbReference type="InterPro" id="IPR003018">
    <property type="entry name" value="GAF"/>
</dbReference>
<dbReference type="SUPFAM" id="SSF55785">
    <property type="entry name" value="PYP-like sensor domain (PAS domain)"/>
    <property type="match status" value="1"/>
</dbReference>
<dbReference type="CDD" id="cd00082">
    <property type="entry name" value="HisKA"/>
    <property type="match status" value="1"/>
</dbReference>
<feature type="region of interest" description="Disordered" evidence="10">
    <location>
        <begin position="446"/>
        <end position="465"/>
    </location>
</feature>
<dbReference type="GO" id="GO:0000155">
    <property type="term" value="F:phosphorelay sensor kinase activity"/>
    <property type="evidence" value="ECO:0007669"/>
    <property type="project" value="InterPro"/>
</dbReference>
<dbReference type="InterPro" id="IPR036097">
    <property type="entry name" value="HisK_dim/P_sf"/>
</dbReference>
<name>A0A3S9MVV3_9FLAO</name>
<dbReference type="SMART" id="SM00065">
    <property type="entry name" value="GAF"/>
    <property type="match status" value="1"/>
</dbReference>
<keyword evidence="14" id="KW-1185">Reference proteome</keyword>
<evidence type="ECO:0000313" key="13">
    <source>
        <dbReference type="EMBL" id="AZQ43259.1"/>
    </source>
</evidence>
<dbReference type="GO" id="GO:0007234">
    <property type="term" value="P:osmosensory signaling via phosphorelay pathway"/>
    <property type="evidence" value="ECO:0007669"/>
    <property type="project" value="TreeGrafter"/>
</dbReference>
<evidence type="ECO:0000256" key="5">
    <source>
        <dbReference type="ARBA" id="ARBA00022606"/>
    </source>
</evidence>
<dbReference type="InterPro" id="IPR005467">
    <property type="entry name" value="His_kinase_dom"/>
</dbReference>
<evidence type="ECO:0000256" key="3">
    <source>
        <dbReference type="ARBA" id="ARBA00012438"/>
    </source>
</evidence>
<dbReference type="Pfam" id="PF01590">
    <property type="entry name" value="GAF"/>
    <property type="match status" value="1"/>
</dbReference>
<evidence type="ECO:0000256" key="2">
    <source>
        <dbReference type="ARBA" id="ARBA00006402"/>
    </source>
</evidence>
<dbReference type="Pfam" id="PF00360">
    <property type="entry name" value="PHY"/>
    <property type="match status" value="1"/>
</dbReference>
<dbReference type="Pfam" id="PF02518">
    <property type="entry name" value="HATPase_c"/>
    <property type="match status" value="1"/>
</dbReference>
<dbReference type="InterPro" id="IPR016132">
    <property type="entry name" value="Phyto_chromo_attachment"/>
</dbReference>
<keyword evidence="5" id="KW-0716">Sensory transduction</keyword>
<dbReference type="GO" id="GO:0030295">
    <property type="term" value="F:protein kinase activator activity"/>
    <property type="evidence" value="ECO:0007669"/>
    <property type="project" value="TreeGrafter"/>
</dbReference>
<dbReference type="InterPro" id="IPR036890">
    <property type="entry name" value="HATPase_C_sf"/>
</dbReference>
<dbReference type="PROSITE" id="PS50046">
    <property type="entry name" value="PHYTOCHROME_2"/>
    <property type="match status" value="1"/>
</dbReference>
<keyword evidence="8" id="KW-0157">Chromophore</keyword>
<dbReference type="PRINTS" id="PR01033">
    <property type="entry name" value="PHYTOCHROME"/>
</dbReference>
<dbReference type="InterPro" id="IPR013654">
    <property type="entry name" value="PAS_2"/>
</dbReference>
<evidence type="ECO:0000256" key="1">
    <source>
        <dbReference type="ARBA" id="ARBA00000085"/>
    </source>
</evidence>
<evidence type="ECO:0000259" key="12">
    <source>
        <dbReference type="PROSITE" id="PS50109"/>
    </source>
</evidence>
<dbReference type="InterPro" id="IPR029016">
    <property type="entry name" value="GAF-like_dom_sf"/>
</dbReference>
<dbReference type="Gene3D" id="3.30.565.10">
    <property type="entry name" value="Histidine kinase-like ATPase, C-terminal domain"/>
    <property type="match status" value="1"/>
</dbReference>
<feature type="compositionally biased region" description="Basic and acidic residues" evidence="10">
    <location>
        <begin position="450"/>
        <end position="465"/>
    </location>
</feature>
<dbReference type="Pfam" id="PF08446">
    <property type="entry name" value="PAS_2"/>
    <property type="match status" value="1"/>
</dbReference>
<dbReference type="InterPro" id="IPR035965">
    <property type="entry name" value="PAS-like_dom_sf"/>
</dbReference>
<dbReference type="SUPFAM" id="SSF55874">
    <property type="entry name" value="ATPase domain of HSP90 chaperone/DNA topoisomerase II/histidine kinase"/>
    <property type="match status" value="1"/>
</dbReference>
<dbReference type="InterPro" id="IPR003661">
    <property type="entry name" value="HisK_dim/P_dom"/>
</dbReference>
<evidence type="ECO:0000256" key="7">
    <source>
        <dbReference type="ARBA" id="ARBA00022777"/>
    </source>
</evidence>
<dbReference type="InterPro" id="IPR043150">
    <property type="entry name" value="Phytochrome_PHY_sf"/>
</dbReference>
<dbReference type="Gene3D" id="3.30.450.40">
    <property type="match status" value="1"/>
</dbReference>
<dbReference type="Pfam" id="PF00512">
    <property type="entry name" value="HisKA"/>
    <property type="match status" value="1"/>
</dbReference>
<reference evidence="13 14" key="1">
    <citation type="submission" date="2018-12" db="EMBL/GenBank/DDBJ databases">
        <title>Complete genome of Nonlabens sp. MJ115.</title>
        <authorList>
            <person name="Choi H.S."/>
            <person name="Jung J."/>
        </authorList>
    </citation>
    <scope>NUCLEOTIDE SEQUENCE [LARGE SCALE GENOMIC DNA]</scope>
    <source>
        <strain evidence="13 14">MJ115</strain>
    </source>
</reference>
<dbReference type="SMART" id="SM00388">
    <property type="entry name" value="HisKA"/>
    <property type="match status" value="1"/>
</dbReference>
<keyword evidence="4" id="KW-0600">Photoreceptor protein</keyword>
<dbReference type="KEGG" id="noj:EJ995_03040"/>
<evidence type="ECO:0000256" key="9">
    <source>
        <dbReference type="ARBA" id="ARBA00023170"/>
    </source>
</evidence>
<gene>
    <name evidence="13" type="ORF">EJ995_03040</name>
</gene>
<keyword evidence="6" id="KW-0808">Transferase</keyword>
<dbReference type="Gene3D" id="3.30.450.20">
    <property type="entry name" value="PAS domain"/>
    <property type="match status" value="1"/>
</dbReference>
<evidence type="ECO:0000259" key="11">
    <source>
        <dbReference type="PROSITE" id="PS50046"/>
    </source>
</evidence>
<dbReference type="InterPro" id="IPR050351">
    <property type="entry name" value="BphY/WalK/GraS-like"/>
</dbReference>
<dbReference type="EC" id="2.7.13.3" evidence="3"/>
<feature type="domain" description="Phytochrome chromophore attachment site" evidence="11">
    <location>
        <begin position="143"/>
        <end position="301"/>
    </location>
</feature>
<protein>
    <recommendedName>
        <fullName evidence="3">histidine kinase</fullName>
        <ecNumber evidence="3">2.7.13.3</ecNumber>
    </recommendedName>
</protein>
<keyword evidence="9" id="KW-0675">Receptor</keyword>
<organism evidence="13 14">
    <name type="scientific">Nonlabens ponticola</name>
    <dbReference type="NCBI Taxonomy" id="2496866"/>
    <lineage>
        <taxon>Bacteria</taxon>
        <taxon>Pseudomonadati</taxon>
        <taxon>Bacteroidota</taxon>
        <taxon>Flavobacteriia</taxon>
        <taxon>Flavobacteriales</taxon>
        <taxon>Flavobacteriaceae</taxon>
        <taxon>Nonlabens</taxon>
    </lineage>
</organism>
<evidence type="ECO:0000256" key="6">
    <source>
        <dbReference type="ARBA" id="ARBA00022679"/>
    </source>
</evidence>
<dbReference type="GO" id="GO:0006355">
    <property type="term" value="P:regulation of DNA-templated transcription"/>
    <property type="evidence" value="ECO:0007669"/>
    <property type="project" value="InterPro"/>
</dbReference>
<dbReference type="SMART" id="SM00387">
    <property type="entry name" value="HATPase_c"/>
    <property type="match status" value="1"/>
</dbReference>